<evidence type="ECO:0000256" key="3">
    <source>
        <dbReference type="ARBA" id="ARBA00023002"/>
    </source>
</evidence>
<name>A0A9W9M7U4_9EURO</name>
<reference evidence="4" key="2">
    <citation type="journal article" date="2023" name="IMA Fungus">
        <title>Comparative genomic study of the Penicillium genus elucidates a diverse pangenome and 15 lateral gene transfer events.</title>
        <authorList>
            <person name="Petersen C."/>
            <person name="Sorensen T."/>
            <person name="Nielsen M.R."/>
            <person name="Sondergaard T.E."/>
            <person name="Sorensen J.L."/>
            <person name="Fitzpatrick D.A."/>
            <person name="Frisvad J.C."/>
            <person name="Nielsen K.L."/>
        </authorList>
    </citation>
    <scope>NUCLEOTIDE SEQUENCE</scope>
    <source>
        <strain evidence="4">IBT 15544</strain>
    </source>
</reference>
<evidence type="ECO:0000313" key="5">
    <source>
        <dbReference type="Proteomes" id="UP001150904"/>
    </source>
</evidence>
<dbReference type="OrthoDB" id="5307821at2759"/>
<reference evidence="4" key="1">
    <citation type="submission" date="2022-12" db="EMBL/GenBank/DDBJ databases">
        <authorList>
            <person name="Petersen C."/>
        </authorList>
    </citation>
    <scope>NUCLEOTIDE SEQUENCE</scope>
    <source>
        <strain evidence="4">IBT 15544</strain>
    </source>
</reference>
<dbReference type="InterPro" id="IPR002347">
    <property type="entry name" value="SDR_fam"/>
</dbReference>
<keyword evidence="2" id="KW-0521">NADP</keyword>
<gene>
    <name evidence="4" type="ORF">N7498_011023</name>
</gene>
<dbReference type="Gene3D" id="3.40.50.720">
    <property type="entry name" value="NAD(P)-binding Rossmann-like Domain"/>
    <property type="match status" value="1"/>
</dbReference>
<dbReference type="GeneID" id="83185380"/>
<dbReference type="InterPro" id="IPR036291">
    <property type="entry name" value="NAD(P)-bd_dom_sf"/>
</dbReference>
<keyword evidence="5" id="KW-1185">Reference proteome</keyword>
<sequence>MFRPTVAHQAIKVLNHLTHSRAVTAAFRLSVASPFFRPLSSTVPLFKHEKKDPKKDNFLAATTKAPEGVSGEQEGRFARTDKNVKIEYPDDANMPRSPIVQGRGGVHLKRTLAQFSLENKVSLVTGGARGLGLIMAQALVASGSDVDIVDLNKQEAEDQAEKLVEQFQKVNPGLGQMPNITTHYADVASLSVNGAIAEVIQKHSKIDHLVTSASFTENFDAISYPHNPMLKLWGVVVDGTYLFATGVARQLIERNVPGSMVMIGSISGAIVNVPQPQAPYNAAKAAVRHLVSSLAVEWAGHDICVNIINPRYMLTTLTGKILDENPDLRYKWTSHIPIGKMGTPKDLMSAVTFLLIGASRYITGPELRVDGGYTLV</sequence>
<dbReference type="PRINTS" id="PR00081">
    <property type="entry name" value="GDHRDH"/>
</dbReference>
<dbReference type="EMBL" id="JAPQKR010000016">
    <property type="protein sequence ID" value="KAJ5192038.1"/>
    <property type="molecule type" value="Genomic_DNA"/>
</dbReference>
<organism evidence="4 5">
    <name type="scientific">Penicillium cinerascens</name>
    <dbReference type="NCBI Taxonomy" id="70096"/>
    <lineage>
        <taxon>Eukaryota</taxon>
        <taxon>Fungi</taxon>
        <taxon>Dikarya</taxon>
        <taxon>Ascomycota</taxon>
        <taxon>Pezizomycotina</taxon>
        <taxon>Eurotiomycetes</taxon>
        <taxon>Eurotiomycetidae</taxon>
        <taxon>Eurotiales</taxon>
        <taxon>Aspergillaceae</taxon>
        <taxon>Penicillium</taxon>
    </lineage>
</organism>
<comment type="caution">
    <text evidence="4">The sequence shown here is derived from an EMBL/GenBank/DDBJ whole genome shotgun (WGS) entry which is preliminary data.</text>
</comment>
<dbReference type="AlphaFoldDB" id="A0A9W9M7U4"/>
<accession>A0A9W9M7U4</accession>
<dbReference type="PROSITE" id="PS00061">
    <property type="entry name" value="ADH_SHORT"/>
    <property type="match status" value="1"/>
</dbReference>
<protein>
    <submittedName>
        <fullName evidence="4">Uncharacterized protein</fullName>
    </submittedName>
</protein>
<dbReference type="RefSeq" id="XP_058304978.1">
    <property type="nucleotide sequence ID" value="XM_058458079.1"/>
</dbReference>
<comment type="similarity">
    <text evidence="1">Belongs to the short-chain dehydrogenases/reductases (SDR) family.</text>
</comment>
<dbReference type="PANTHER" id="PTHR43008">
    <property type="entry name" value="BENZIL REDUCTASE"/>
    <property type="match status" value="1"/>
</dbReference>
<dbReference type="GO" id="GO:0050664">
    <property type="term" value="F:oxidoreductase activity, acting on NAD(P)H, oxygen as acceptor"/>
    <property type="evidence" value="ECO:0007669"/>
    <property type="project" value="TreeGrafter"/>
</dbReference>
<dbReference type="InterPro" id="IPR020904">
    <property type="entry name" value="Sc_DH/Rdtase_CS"/>
</dbReference>
<dbReference type="GO" id="GO:0016616">
    <property type="term" value="F:oxidoreductase activity, acting on the CH-OH group of donors, NAD or NADP as acceptor"/>
    <property type="evidence" value="ECO:0007669"/>
    <property type="project" value="UniProtKB-ARBA"/>
</dbReference>
<dbReference type="Pfam" id="PF13561">
    <property type="entry name" value="adh_short_C2"/>
    <property type="match status" value="1"/>
</dbReference>
<proteinExistence type="inferred from homology"/>
<keyword evidence="3" id="KW-0560">Oxidoreductase</keyword>
<evidence type="ECO:0000256" key="2">
    <source>
        <dbReference type="ARBA" id="ARBA00022857"/>
    </source>
</evidence>
<dbReference type="SUPFAM" id="SSF51735">
    <property type="entry name" value="NAD(P)-binding Rossmann-fold domains"/>
    <property type="match status" value="1"/>
</dbReference>
<evidence type="ECO:0000313" key="4">
    <source>
        <dbReference type="EMBL" id="KAJ5192038.1"/>
    </source>
</evidence>
<dbReference type="PANTHER" id="PTHR43008:SF14">
    <property type="entry name" value="DEHYDROGENASE ARBD, PUTATIVE-RELATED"/>
    <property type="match status" value="1"/>
</dbReference>
<evidence type="ECO:0000256" key="1">
    <source>
        <dbReference type="ARBA" id="ARBA00006484"/>
    </source>
</evidence>
<dbReference type="Proteomes" id="UP001150904">
    <property type="component" value="Unassembled WGS sequence"/>
</dbReference>